<proteinExistence type="predicted"/>
<feature type="domain" description="NYN" evidence="1">
    <location>
        <begin position="43"/>
        <end position="189"/>
    </location>
</feature>
<dbReference type="GO" id="GO:0004540">
    <property type="term" value="F:RNA nuclease activity"/>
    <property type="evidence" value="ECO:0007669"/>
    <property type="project" value="InterPro"/>
</dbReference>
<dbReference type="InterPro" id="IPR021139">
    <property type="entry name" value="NYN"/>
</dbReference>
<sequence>MQLLPRPQKQSDKIGNLRQQQTFKQSYLPNNEEINLGDRSQERVAVFINSSSLFAAATHLNIEIDYNKLLSCLTKKRKLLRAYFYIATDFTNRKQQIFIHQMRHQGYRVITKELIQRSDGSKKANLDVEIAVDMLTISKYCDALVLLGADEELMYAVNTVSYKGIQVEVVNSGILNDEILSVADCYTDIETIKHEFAKKRVR</sequence>
<dbReference type="STRING" id="1618023.UH38_10120"/>
<evidence type="ECO:0000259" key="1">
    <source>
        <dbReference type="Pfam" id="PF01936"/>
    </source>
</evidence>
<evidence type="ECO:0000313" key="3">
    <source>
        <dbReference type="Proteomes" id="UP000032452"/>
    </source>
</evidence>
<name>A0A0D8ZSN2_9CYAN</name>
<comment type="caution">
    <text evidence="2">The sequence shown here is derived from an EMBL/GenBank/DDBJ whole genome shotgun (WGS) entry which is preliminary data.</text>
</comment>
<keyword evidence="3" id="KW-1185">Reference proteome</keyword>
<organism evidence="2 3">
    <name type="scientific">Aliterella atlantica CENA595</name>
    <dbReference type="NCBI Taxonomy" id="1618023"/>
    <lineage>
        <taxon>Bacteria</taxon>
        <taxon>Bacillati</taxon>
        <taxon>Cyanobacteriota</taxon>
        <taxon>Cyanophyceae</taxon>
        <taxon>Chroococcidiopsidales</taxon>
        <taxon>Aliterellaceae</taxon>
        <taxon>Aliterella</taxon>
    </lineage>
</organism>
<dbReference type="InterPro" id="IPR047140">
    <property type="entry name" value="LabA"/>
</dbReference>
<accession>A0A0D8ZSN2</accession>
<dbReference type="Pfam" id="PF01936">
    <property type="entry name" value="NYN"/>
    <property type="match status" value="1"/>
</dbReference>
<evidence type="ECO:0000313" key="2">
    <source>
        <dbReference type="EMBL" id="KJH71745.1"/>
    </source>
</evidence>
<protein>
    <recommendedName>
        <fullName evidence="1">NYN domain-containing protein</fullName>
    </recommendedName>
</protein>
<dbReference type="CDD" id="cd10911">
    <property type="entry name" value="PIN_LabA"/>
    <property type="match status" value="1"/>
</dbReference>
<gene>
    <name evidence="2" type="ORF">UH38_10120</name>
</gene>
<reference evidence="2 3" key="1">
    <citation type="submission" date="2015-02" db="EMBL/GenBank/DDBJ databases">
        <title>Draft genome of a novel marine cyanobacterium (Chroococcales) isolated from South Atlantic Ocean.</title>
        <authorList>
            <person name="Rigonato J."/>
            <person name="Alvarenga D.O."/>
            <person name="Branco L.H."/>
            <person name="Varani A.M."/>
            <person name="Brandini F.P."/>
            <person name="Fiore M.F."/>
        </authorList>
    </citation>
    <scope>NUCLEOTIDE SEQUENCE [LARGE SCALE GENOMIC DNA]</scope>
    <source>
        <strain evidence="2 3">CENA595</strain>
    </source>
</reference>
<dbReference type="OrthoDB" id="9794137at2"/>
<dbReference type="Proteomes" id="UP000032452">
    <property type="component" value="Unassembled WGS sequence"/>
</dbReference>
<dbReference type="Gene3D" id="3.40.50.1010">
    <property type="entry name" value="5'-nuclease"/>
    <property type="match status" value="1"/>
</dbReference>
<dbReference type="PANTHER" id="PTHR35458:SF8">
    <property type="entry name" value="SLR0650 PROTEIN"/>
    <property type="match status" value="1"/>
</dbReference>
<dbReference type="EMBL" id="JYON01000009">
    <property type="protein sequence ID" value="KJH71745.1"/>
    <property type="molecule type" value="Genomic_DNA"/>
</dbReference>
<dbReference type="AlphaFoldDB" id="A0A0D8ZSN2"/>
<dbReference type="PANTHER" id="PTHR35458">
    <property type="entry name" value="SLR0755 PROTEIN"/>
    <property type="match status" value="1"/>
</dbReference>